<name>F8AN89_METOI</name>
<gene>
    <name evidence="4" type="ordered locus">Metok_0153</name>
</gene>
<dbReference type="GeneID" id="10772270"/>
<dbReference type="OrthoDB" id="6027at2157"/>
<organism evidence="4 5">
    <name type="scientific">Methanothermococcus okinawensis (strain DSM 14208 / JCM 11175 / IH1)</name>
    <dbReference type="NCBI Taxonomy" id="647113"/>
    <lineage>
        <taxon>Archaea</taxon>
        <taxon>Methanobacteriati</taxon>
        <taxon>Methanobacteriota</taxon>
        <taxon>Methanomada group</taxon>
        <taxon>Methanococci</taxon>
        <taxon>Methanococcales</taxon>
        <taxon>Methanococcaceae</taxon>
        <taxon>Methanothermococcus</taxon>
    </lineage>
</organism>
<evidence type="ECO:0000256" key="3">
    <source>
        <dbReference type="ARBA" id="ARBA00023002"/>
    </source>
</evidence>
<evidence type="ECO:0000313" key="5">
    <source>
        <dbReference type="Proteomes" id="UP000009296"/>
    </source>
</evidence>
<accession>F8AN89</accession>
<evidence type="ECO:0000313" key="4">
    <source>
        <dbReference type="EMBL" id="AEH06148.1"/>
    </source>
</evidence>
<dbReference type="GO" id="GO:0009236">
    <property type="term" value="P:cobalamin biosynthetic process"/>
    <property type="evidence" value="ECO:0007669"/>
    <property type="project" value="UniProtKB-UniPathway"/>
</dbReference>
<sequence>MNVLIMGGTSDANKISEELKKLNNIYTVITTTTNHGSELARKHANKVISRQDNKETFEDIIKNNNISILIDATHPFAINASKRALQVSKDLNIPYIRYERPQKFYENAIYVKDFKEASRRALEISKKNIMYLAGIKNLKNVVEIIGKDRLIARVLPISVNEALNILPSKNIIGMQGIFSKELNRYLIMDYNCDVIITKDSGDSGGLNEKVMGAIEANATPIIVERPKLYYPLMFDNINDLLNYILNYIKSNDNTSK</sequence>
<dbReference type="AlphaFoldDB" id="F8AN89"/>
<dbReference type="PANTHER" id="PTHR36925">
    <property type="entry name" value="COBALT-PRECORRIN-6A REDUCTASE"/>
    <property type="match status" value="1"/>
</dbReference>
<comment type="pathway">
    <text evidence="1">Cofactor biosynthesis; adenosylcobalamin biosynthesis.</text>
</comment>
<keyword evidence="2" id="KW-0169">Cobalamin biosynthesis</keyword>
<reference evidence="4" key="1">
    <citation type="submission" date="2011-05" db="EMBL/GenBank/DDBJ databases">
        <title>Complete sequence of chromosome of Methanothermococcus okinawensis IH1.</title>
        <authorList>
            <consortium name="US DOE Joint Genome Institute"/>
            <person name="Lucas S."/>
            <person name="Han J."/>
            <person name="Lapidus A."/>
            <person name="Cheng J.-F."/>
            <person name="Goodwin L."/>
            <person name="Pitluck S."/>
            <person name="Peters L."/>
            <person name="Mikhailova N."/>
            <person name="Held B."/>
            <person name="Han C."/>
            <person name="Tapia R."/>
            <person name="Land M."/>
            <person name="Hauser L."/>
            <person name="Kyrpides N."/>
            <person name="Ivanova N."/>
            <person name="Pagani I."/>
            <person name="Sieprawska-Lupa M."/>
            <person name="Takai K."/>
            <person name="Miyazaki J."/>
            <person name="Whitman W."/>
            <person name="Woyke T."/>
        </authorList>
    </citation>
    <scope>NUCLEOTIDE SEQUENCE [LARGE SCALE GENOMIC DNA]</scope>
    <source>
        <strain evidence="4">IH1</strain>
    </source>
</reference>
<dbReference type="PROSITE" id="PS51014">
    <property type="entry name" value="COBK_CBIJ"/>
    <property type="match status" value="1"/>
</dbReference>
<dbReference type="GO" id="GO:0016994">
    <property type="term" value="F:precorrin-6A reductase activity"/>
    <property type="evidence" value="ECO:0007669"/>
    <property type="project" value="InterPro"/>
</dbReference>
<dbReference type="eggNOG" id="arCOG04852">
    <property type="taxonomic scope" value="Archaea"/>
</dbReference>
<dbReference type="HOGENOM" id="CLU_068627_0_0_2"/>
<keyword evidence="3" id="KW-0560">Oxidoreductase</keyword>
<dbReference type="PANTHER" id="PTHR36925:SF1">
    <property type="entry name" value="COBALT-PRECORRIN-6A REDUCTASE"/>
    <property type="match status" value="1"/>
</dbReference>
<dbReference type="KEGG" id="mok:Metok_0153"/>
<keyword evidence="5" id="KW-1185">Reference proteome</keyword>
<dbReference type="UniPathway" id="UPA00148"/>
<dbReference type="Proteomes" id="UP000009296">
    <property type="component" value="Chromosome"/>
</dbReference>
<protein>
    <submittedName>
        <fullName evidence="4">Precorrin-6x reductase</fullName>
    </submittedName>
</protein>
<dbReference type="RefSeq" id="WP_013866334.1">
    <property type="nucleotide sequence ID" value="NC_015636.1"/>
</dbReference>
<dbReference type="InterPro" id="IPR003723">
    <property type="entry name" value="Precorrin-6x_reduct"/>
</dbReference>
<dbReference type="NCBIfam" id="TIGR00715">
    <property type="entry name" value="precor6x_red"/>
    <property type="match status" value="1"/>
</dbReference>
<dbReference type="STRING" id="647113.Metok_0153"/>
<dbReference type="EMBL" id="CP002792">
    <property type="protein sequence ID" value="AEH06148.1"/>
    <property type="molecule type" value="Genomic_DNA"/>
</dbReference>
<proteinExistence type="predicted"/>
<evidence type="ECO:0000256" key="2">
    <source>
        <dbReference type="ARBA" id="ARBA00022573"/>
    </source>
</evidence>
<evidence type="ECO:0000256" key="1">
    <source>
        <dbReference type="ARBA" id="ARBA00004953"/>
    </source>
</evidence>
<dbReference type="Pfam" id="PF02571">
    <property type="entry name" value="CbiJ"/>
    <property type="match status" value="1"/>
</dbReference>